<reference evidence="2 3" key="1">
    <citation type="submission" date="2015-09" db="EMBL/GenBank/DDBJ databases">
        <title>Heavy metals and arsenic resistance mechanisms in polyextremophilic archaea of the family Ferroplasmaceae.</title>
        <authorList>
            <person name="Bulaev A.G."/>
            <person name="Kanygina A.V."/>
        </authorList>
    </citation>
    <scope>NUCLEOTIDE SEQUENCE [LARGE SCALE GENOMIC DNA]</scope>
    <source>
        <strain evidence="2 3">BH2</strain>
    </source>
</reference>
<evidence type="ECO:0000313" key="3">
    <source>
        <dbReference type="Proteomes" id="UP000050301"/>
    </source>
</evidence>
<sequence length="599" mass="69377">MMIKLDLVPTYISRDFQQKMEDFATNKKEIAILNAPTGSGKTYGFKKMLTQGFILILLPNNLLSNEVYENFKTDTAVSILNSNAINNEIKYFKNSGYAECTKDDAIKNIITGKKIIISNPEIFYYIMLNNYKNGRSSDSLTDFIINGLKIIIVDEIHIYTRDQLNILLAVLKLINKNIKIMFSSATIPIYIKNLIIELFGECNTEIINVERSYQQNDNVLLQGPISISIPDNHNTANFIEQNIDLLKSGYWFIIADSIRNIDSIYKVIKSHISDDQIALVDAFHDPEYESYMNIFEQGPRIVIGSNIIEQGINPPKKFNNFIIETGLDLKNFIQRFGRIGRNMTSKSNLFIIFKSEIGNKADLAKIKNFEDFITFISKRLPEKERIFNSGYIGVYAALIADKFSINLTKTVKENFLKEEQGTWFTKSFNNTRRTLKIIKQIKEDHSKFNEMRNDIPDLKNIIKWWNKYYESIFRFIPEANKGAGTDIVYDEQFSYDDIWIHKNKNIVMKKNGYYIVNGYNQSPNYQFHVMVSGIPVDDREMKYEDVSPYKARNLILNNINSNFNLDCDGESKKLQEGIKDIIKATGDYERLYLEVKDEL</sequence>
<dbReference type="Proteomes" id="UP000050301">
    <property type="component" value="Unassembled WGS sequence"/>
</dbReference>
<dbReference type="PROSITE" id="PS51192">
    <property type="entry name" value="HELICASE_ATP_BIND_1"/>
    <property type="match status" value="1"/>
</dbReference>
<dbReference type="GO" id="GO:0140097">
    <property type="term" value="F:catalytic activity, acting on DNA"/>
    <property type="evidence" value="ECO:0007669"/>
    <property type="project" value="UniProtKB-ARBA"/>
</dbReference>
<protein>
    <recommendedName>
        <fullName evidence="1">Helicase ATP-binding domain-containing protein</fullName>
    </recommendedName>
</protein>
<dbReference type="GeneID" id="84221158"/>
<gene>
    <name evidence="2" type="ORF">AOG55_06085</name>
</gene>
<dbReference type="Pfam" id="PF00270">
    <property type="entry name" value="DEAD"/>
    <property type="match status" value="1"/>
</dbReference>
<dbReference type="EMBL" id="LKBH01000107">
    <property type="protein sequence ID" value="KQB35692.1"/>
    <property type="molecule type" value="Genomic_DNA"/>
</dbReference>
<evidence type="ECO:0000259" key="1">
    <source>
        <dbReference type="PROSITE" id="PS51192"/>
    </source>
</evidence>
<accession>A0A0N8VL69</accession>
<feature type="domain" description="Helicase ATP-binding" evidence="1">
    <location>
        <begin position="22"/>
        <end position="205"/>
    </location>
</feature>
<dbReference type="InParanoid" id="A0A0N8VL69"/>
<evidence type="ECO:0000313" key="2">
    <source>
        <dbReference type="EMBL" id="KQB35692.1"/>
    </source>
</evidence>
<comment type="caution">
    <text evidence="2">The sequence shown here is derived from an EMBL/GenBank/DDBJ whole genome shotgun (WGS) entry which is preliminary data.</text>
</comment>
<dbReference type="GO" id="GO:0003676">
    <property type="term" value="F:nucleic acid binding"/>
    <property type="evidence" value="ECO:0007669"/>
    <property type="project" value="InterPro"/>
</dbReference>
<dbReference type="InterPro" id="IPR027417">
    <property type="entry name" value="P-loop_NTPase"/>
</dbReference>
<organism evidence="2 3">
    <name type="scientific">Acidiplasma cupricumulans</name>
    <dbReference type="NCBI Taxonomy" id="312540"/>
    <lineage>
        <taxon>Archaea</taxon>
        <taxon>Methanobacteriati</taxon>
        <taxon>Thermoplasmatota</taxon>
        <taxon>Thermoplasmata</taxon>
        <taxon>Thermoplasmatales</taxon>
        <taxon>Ferroplasmaceae</taxon>
        <taxon>Acidiplasma</taxon>
    </lineage>
</organism>
<proteinExistence type="predicted"/>
<keyword evidence="3" id="KW-1185">Reference proteome</keyword>
<dbReference type="SMART" id="SM00487">
    <property type="entry name" value="DEXDc"/>
    <property type="match status" value="1"/>
</dbReference>
<dbReference type="InterPro" id="IPR011545">
    <property type="entry name" value="DEAD/DEAH_box_helicase_dom"/>
</dbReference>
<dbReference type="Gene3D" id="3.40.50.300">
    <property type="entry name" value="P-loop containing nucleotide triphosphate hydrolases"/>
    <property type="match status" value="2"/>
</dbReference>
<dbReference type="RefSeq" id="WP_048101311.1">
    <property type="nucleotide sequence ID" value="NZ_LKBH01000107.1"/>
</dbReference>
<dbReference type="InterPro" id="IPR017575">
    <property type="entry name" value="CRISPR-assoc_helicase_Cas3"/>
</dbReference>
<dbReference type="SUPFAM" id="SSF52540">
    <property type="entry name" value="P-loop containing nucleoside triphosphate hydrolases"/>
    <property type="match status" value="1"/>
</dbReference>
<dbReference type="AlphaFoldDB" id="A0A0N8VL69"/>
<dbReference type="NCBIfam" id="TIGR03158">
    <property type="entry name" value="cas3_cyano"/>
    <property type="match status" value="1"/>
</dbReference>
<dbReference type="InterPro" id="IPR014001">
    <property type="entry name" value="Helicase_ATP-bd"/>
</dbReference>
<dbReference type="GO" id="GO:0120545">
    <property type="term" value="F:nucleic acid conformation isomerase activity"/>
    <property type="evidence" value="ECO:0007669"/>
    <property type="project" value="UniProtKB-ARBA"/>
</dbReference>
<name>A0A0N8VL69_9ARCH</name>
<dbReference type="GO" id="GO:0005524">
    <property type="term" value="F:ATP binding"/>
    <property type="evidence" value="ECO:0007669"/>
    <property type="project" value="InterPro"/>
</dbReference>